<name>A0A9P4UWL8_9PLEO</name>
<dbReference type="Proteomes" id="UP000799444">
    <property type="component" value="Unassembled WGS sequence"/>
</dbReference>
<reference evidence="2" key="1">
    <citation type="journal article" date="2020" name="Stud. Mycol.">
        <title>101 Dothideomycetes genomes: a test case for predicting lifestyles and emergence of pathogens.</title>
        <authorList>
            <person name="Haridas S."/>
            <person name="Albert R."/>
            <person name="Binder M."/>
            <person name="Bloem J."/>
            <person name="Labutti K."/>
            <person name="Salamov A."/>
            <person name="Andreopoulos B."/>
            <person name="Baker S."/>
            <person name="Barry K."/>
            <person name="Bills G."/>
            <person name="Bluhm B."/>
            <person name="Cannon C."/>
            <person name="Castanera R."/>
            <person name="Culley D."/>
            <person name="Daum C."/>
            <person name="Ezra D."/>
            <person name="Gonzalez J."/>
            <person name="Henrissat B."/>
            <person name="Kuo A."/>
            <person name="Liang C."/>
            <person name="Lipzen A."/>
            <person name="Lutzoni F."/>
            <person name="Magnuson J."/>
            <person name="Mondo S."/>
            <person name="Nolan M."/>
            <person name="Ohm R."/>
            <person name="Pangilinan J."/>
            <person name="Park H.-J."/>
            <person name="Ramirez L."/>
            <person name="Alfaro M."/>
            <person name="Sun H."/>
            <person name="Tritt A."/>
            <person name="Yoshinaga Y."/>
            <person name="Zwiers L.-H."/>
            <person name="Turgeon B."/>
            <person name="Goodwin S."/>
            <person name="Spatafora J."/>
            <person name="Crous P."/>
            <person name="Grigoriev I."/>
        </authorList>
    </citation>
    <scope>NUCLEOTIDE SEQUENCE</scope>
    <source>
        <strain evidence="2">CBS 125425</strain>
    </source>
</reference>
<proteinExistence type="predicted"/>
<accession>A0A9P4UWL8</accession>
<evidence type="ECO:0000313" key="2">
    <source>
        <dbReference type="EMBL" id="KAF2731187.1"/>
    </source>
</evidence>
<keyword evidence="3" id="KW-1185">Reference proteome</keyword>
<feature type="compositionally biased region" description="Polar residues" evidence="1">
    <location>
        <begin position="1"/>
        <end position="12"/>
    </location>
</feature>
<comment type="caution">
    <text evidence="2">The sequence shown here is derived from an EMBL/GenBank/DDBJ whole genome shotgun (WGS) entry which is preliminary data.</text>
</comment>
<feature type="region of interest" description="Disordered" evidence="1">
    <location>
        <begin position="1"/>
        <end position="34"/>
    </location>
</feature>
<evidence type="ECO:0000313" key="3">
    <source>
        <dbReference type="Proteomes" id="UP000799444"/>
    </source>
</evidence>
<dbReference type="AlphaFoldDB" id="A0A9P4UWL8"/>
<sequence>MASMAEATSSRVLGSVPSRRQARSHQVPPTGPACGIQHPEEATLWLSGMLHRACHRGSTSGNGSNGRTRCLYPSPAWVTQASPFATQAEFSAQRLLHHDHGRLALALMRRPHRLSDYCADCPIRLPCSPWRRDWDSPSSSCRSAGKWPRKSLCTGGTLPHLVLAPESRRCIDTQTDYDCMDSRAGRRWQDNPAPAASTHRDINRPCAPLGGGEERVAATQDEATRGEGEFCGRAVHVAVEQRGNRGKGAMIALRTCSPAPAAEHASRRVPVVLQYQP</sequence>
<gene>
    <name evidence="2" type="ORF">EJ04DRAFT_15627</name>
</gene>
<organism evidence="2 3">
    <name type="scientific">Polyplosphaeria fusca</name>
    <dbReference type="NCBI Taxonomy" id="682080"/>
    <lineage>
        <taxon>Eukaryota</taxon>
        <taxon>Fungi</taxon>
        <taxon>Dikarya</taxon>
        <taxon>Ascomycota</taxon>
        <taxon>Pezizomycotina</taxon>
        <taxon>Dothideomycetes</taxon>
        <taxon>Pleosporomycetidae</taxon>
        <taxon>Pleosporales</taxon>
        <taxon>Tetraplosphaeriaceae</taxon>
        <taxon>Polyplosphaeria</taxon>
    </lineage>
</organism>
<evidence type="ECO:0000256" key="1">
    <source>
        <dbReference type="SAM" id="MobiDB-lite"/>
    </source>
</evidence>
<dbReference type="EMBL" id="ML996201">
    <property type="protein sequence ID" value="KAF2731187.1"/>
    <property type="molecule type" value="Genomic_DNA"/>
</dbReference>
<protein>
    <submittedName>
        <fullName evidence="2">Uncharacterized protein</fullName>
    </submittedName>
</protein>